<dbReference type="AlphaFoldDB" id="A0AAV5SF17"/>
<comment type="caution">
    <text evidence="2">The sequence shown here is derived from an EMBL/GenBank/DDBJ whole genome shotgun (WGS) entry which is preliminary data.</text>
</comment>
<reference evidence="2" key="1">
    <citation type="submission" date="2023-10" db="EMBL/GenBank/DDBJ databases">
        <title>Genome assembly of Pristionchus species.</title>
        <authorList>
            <person name="Yoshida K."/>
            <person name="Sommer R.J."/>
        </authorList>
    </citation>
    <scope>NUCLEOTIDE SEQUENCE</scope>
    <source>
        <strain evidence="2">RS0144</strain>
    </source>
</reference>
<feature type="non-terminal residue" evidence="2">
    <location>
        <position position="120"/>
    </location>
</feature>
<evidence type="ECO:0000313" key="2">
    <source>
        <dbReference type="EMBL" id="GMS81292.1"/>
    </source>
</evidence>
<proteinExistence type="predicted"/>
<sequence length="120" mass="13881">MIDQEENSSGDEINHDNDWPADFFDAEDEKSLFPYSGPSLTDIFPIEILRMIVEPLGLRDRSEVYRCSRAMREAVTTSICFGEERIHVSNHKTSDLSFMIENPSMNLLEAPKRRNQIRLC</sequence>
<keyword evidence="3" id="KW-1185">Reference proteome</keyword>
<protein>
    <recommendedName>
        <fullName evidence="4">F-box domain-containing protein</fullName>
    </recommendedName>
</protein>
<evidence type="ECO:0000256" key="1">
    <source>
        <dbReference type="SAM" id="MobiDB-lite"/>
    </source>
</evidence>
<evidence type="ECO:0000313" key="3">
    <source>
        <dbReference type="Proteomes" id="UP001432027"/>
    </source>
</evidence>
<accession>A0AAV5SF17</accession>
<evidence type="ECO:0008006" key="4">
    <source>
        <dbReference type="Google" id="ProtNLM"/>
    </source>
</evidence>
<gene>
    <name evidence="2" type="ORF">PENTCL1PPCAC_3467</name>
</gene>
<feature type="region of interest" description="Disordered" evidence="1">
    <location>
        <begin position="1"/>
        <end position="22"/>
    </location>
</feature>
<dbReference type="EMBL" id="BTSX01000001">
    <property type="protein sequence ID" value="GMS81292.1"/>
    <property type="molecule type" value="Genomic_DNA"/>
</dbReference>
<name>A0AAV5SF17_9BILA</name>
<dbReference type="Proteomes" id="UP001432027">
    <property type="component" value="Unassembled WGS sequence"/>
</dbReference>
<organism evidence="2 3">
    <name type="scientific">Pristionchus entomophagus</name>
    <dbReference type="NCBI Taxonomy" id="358040"/>
    <lineage>
        <taxon>Eukaryota</taxon>
        <taxon>Metazoa</taxon>
        <taxon>Ecdysozoa</taxon>
        <taxon>Nematoda</taxon>
        <taxon>Chromadorea</taxon>
        <taxon>Rhabditida</taxon>
        <taxon>Rhabditina</taxon>
        <taxon>Diplogasteromorpha</taxon>
        <taxon>Diplogasteroidea</taxon>
        <taxon>Neodiplogasteridae</taxon>
        <taxon>Pristionchus</taxon>
    </lineage>
</organism>